<evidence type="ECO:0000313" key="2">
    <source>
        <dbReference type="Proteomes" id="UP000231550"/>
    </source>
</evidence>
<sequence length="163" mass="17965">MGNKILVLLGPLTLFWYGVDNLKKLGYDVVTHDMVENGSGLEQIFLLVEAENPNLVAIDGCFPLRVAAIGHALIERGIKCLPILERRDWTIRRRKSKEGAVVESRPVIDRLCESFGDGFLAFNTRGDLCGRTGEIHDLSALEKFFPPAIVGTGTAESHEETAD</sequence>
<proteinExistence type="predicted"/>
<gene>
    <name evidence="1" type="ORF">COV85_01845</name>
</gene>
<protein>
    <submittedName>
        <fullName evidence="1">Uncharacterized protein</fullName>
    </submittedName>
</protein>
<accession>A0A2H0KQS5</accession>
<comment type="caution">
    <text evidence="1">The sequence shown here is derived from an EMBL/GenBank/DDBJ whole genome shotgun (WGS) entry which is preliminary data.</text>
</comment>
<name>A0A2H0KQS5_9BACT</name>
<reference evidence="1 2" key="1">
    <citation type="submission" date="2017-09" db="EMBL/GenBank/DDBJ databases">
        <title>Depth-based differentiation of microbial function through sediment-hosted aquifers and enrichment of novel symbionts in the deep terrestrial subsurface.</title>
        <authorList>
            <person name="Probst A.J."/>
            <person name="Ladd B."/>
            <person name="Jarett J.K."/>
            <person name="Geller-Mcgrath D.E."/>
            <person name="Sieber C.M."/>
            <person name="Emerson J.B."/>
            <person name="Anantharaman K."/>
            <person name="Thomas B.C."/>
            <person name="Malmstrom R."/>
            <person name="Stieglmeier M."/>
            <person name="Klingl A."/>
            <person name="Woyke T."/>
            <person name="Ryan C.M."/>
            <person name="Banfield J.F."/>
        </authorList>
    </citation>
    <scope>NUCLEOTIDE SEQUENCE [LARGE SCALE GENOMIC DNA]</scope>
    <source>
        <strain evidence="1">CG11_big_fil_rev_8_21_14_0_20_44_10</strain>
    </source>
</reference>
<organism evidence="1 2">
    <name type="scientific">Candidatus Portnoybacteria bacterium CG11_big_fil_rev_8_21_14_0_20_44_10</name>
    <dbReference type="NCBI Taxonomy" id="1974818"/>
    <lineage>
        <taxon>Bacteria</taxon>
        <taxon>Candidatus Portnoyibacteriota</taxon>
    </lineage>
</organism>
<dbReference type="Proteomes" id="UP000231550">
    <property type="component" value="Unassembled WGS sequence"/>
</dbReference>
<dbReference type="AlphaFoldDB" id="A0A2H0KQS5"/>
<dbReference type="EMBL" id="PCVN01000047">
    <property type="protein sequence ID" value="PIQ74489.1"/>
    <property type="molecule type" value="Genomic_DNA"/>
</dbReference>
<evidence type="ECO:0000313" key="1">
    <source>
        <dbReference type="EMBL" id="PIQ74489.1"/>
    </source>
</evidence>